<dbReference type="Gene3D" id="1.25.10.10">
    <property type="entry name" value="Leucine-rich Repeat Variant"/>
    <property type="match status" value="1"/>
</dbReference>
<evidence type="ECO:0000256" key="1">
    <source>
        <dbReference type="SAM" id="MobiDB-lite"/>
    </source>
</evidence>
<reference evidence="4" key="1">
    <citation type="submission" date="2016-12" db="EMBL/GenBank/DDBJ databases">
        <title>Comparative genomics of four Isosphaeraceae planctomycetes: a common pool of plasmids and glycoside hydrolase genes.</title>
        <authorList>
            <person name="Ivanova A."/>
        </authorList>
    </citation>
    <scope>NUCLEOTIDE SEQUENCE [LARGE SCALE GENOMIC DNA]</scope>
    <source>
        <strain evidence="4">PX4</strain>
    </source>
</reference>
<keyword evidence="2" id="KW-0812">Transmembrane</keyword>
<feature type="transmembrane region" description="Helical" evidence="2">
    <location>
        <begin position="37"/>
        <end position="59"/>
    </location>
</feature>
<dbReference type="RefSeq" id="WP_076345915.1">
    <property type="nucleotide sequence ID" value="NZ_CP019082.1"/>
</dbReference>
<sequence>MSPSNPPDAPSYEQADFSADPGKLPDLPPVEVPSASFVVQLFVIPAVVVLVVIVVWLLFGKLAGGERDAMEYVRHIQSNSGSWRSAYELASLIQNDSKLGSDPRLLGELTDLLGAELDKKGDPKLIQYLELTLGAFQTLDATTSSGQAVDPIAVLARALEPKYETPIRMAAAASLAKQAARLNGKLDDARAVKALASAATDEVVELRQVAVYALGFFGGDAAAEALRERLQGDEDRFVRYNAAVALGRRGDQASAATLREMLSTSSLDRLIDLPTSTEKENKIEAIQHEALEAVDTSVSAGATGFAKGFNPELEALTRSGLAGVRSQAKEILQKLQSTPAS</sequence>
<dbReference type="EMBL" id="CP019082">
    <property type="protein sequence ID" value="APW60935.1"/>
    <property type="molecule type" value="Genomic_DNA"/>
</dbReference>
<evidence type="ECO:0008006" key="5">
    <source>
        <dbReference type="Google" id="ProtNLM"/>
    </source>
</evidence>
<dbReference type="AlphaFoldDB" id="A0A1U7CPR5"/>
<accession>A0A1U7CPR5</accession>
<dbReference type="InterPro" id="IPR004155">
    <property type="entry name" value="PBS_lyase_HEAT"/>
</dbReference>
<organism evidence="3 4">
    <name type="scientific">Paludisphaera borealis</name>
    <dbReference type="NCBI Taxonomy" id="1387353"/>
    <lineage>
        <taxon>Bacteria</taxon>
        <taxon>Pseudomonadati</taxon>
        <taxon>Planctomycetota</taxon>
        <taxon>Planctomycetia</taxon>
        <taxon>Isosphaerales</taxon>
        <taxon>Isosphaeraceae</taxon>
        <taxon>Paludisphaera</taxon>
    </lineage>
</organism>
<dbReference type="OrthoDB" id="254012at2"/>
<keyword evidence="2" id="KW-0472">Membrane</keyword>
<evidence type="ECO:0000256" key="2">
    <source>
        <dbReference type="SAM" id="Phobius"/>
    </source>
</evidence>
<keyword evidence="4" id="KW-1185">Reference proteome</keyword>
<protein>
    <recommendedName>
        <fullName evidence="5">HEAT repeat domain-containing protein</fullName>
    </recommendedName>
</protein>
<feature type="region of interest" description="Disordered" evidence="1">
    <location>
        <begin position="1"/>
        <end position="20"/>
    </location>
</feature>
<name>A0A1U7CPR5_9BACT</name>
<dbReference type="InterPro" id="IPR016024">
    <property type="entry name" value="ARM-type_fold"/>
</dbReference>
<dbReference type="Proteomes" id="UP000186309">
    <property type="component" value="Chromosome"/>
</dbReference>
<keyword evidence="2" id="KW-1133">Transmembrane helix</keyword>
<proteinExistence type="predicted"/>
<dbReference type="Pfam" id="PF13646">
    <property type="entry name" value="HEAT_2"/>
    <property type="match status" value="1"/>
</dbReference>
<evidence type="ECO:0000313" key="3">
    <source>
        <dbReference type="EMBL" id="APW60935.1"/>
    </source>
</evidence>
<gene>
    <name evidence="3" type="ORF">BSF38_02429</name>
</gene>
<dbReference type="SUPFAM" id="SSF48371">
    <property type="entry name" value="ARM repeat"/>
    <property type="match status" value="1"/>
</dbReference>
<dbReference type="SMART" id="SM00567">
    <property type="entry name" value="EZ_HEAT"/>
    <property type="match status" value="3"/>
</dbReference>
<dbReference type="InterPro" id="IPR011989">
    <property type="entry name" value="ARM-like"/>
</dbReference>
<dbReference type="PANTHER" id="PTHR12697">
    <property type="entry name" value="PBS LYASE HEAT-LIKE PROTEIN"/>
    <property type="match status" value="1"/>
</dbReference>
<dbReference type="GO" id="GO:0016491">
    <property type="term" value="F:oxidoreductase activity"/>
    <property type="evidence" value="ECO:0007669"/>
    <property type="project" value="TreeGrafter"/>
</dbReference>
<dbReference type="PANTHER" id="PTHR12697:SF38">
    <property type="entry name" value="PBS LYASE HEAT DOMAIN PROTEIN REPEAT-CONTAINING PROTEIN"/>
    <property type="match status" value="1"/>
</dbReference>
<dbReference type="KEGG" id="pbor:BSF38_02429"/>
<evidence type="ECO:0000313" key="4">
    <source>
        <dbReference type="Proteomes" id="UP000186309"/>
    </source>
</evidence>